<dbReference type="InParanoid" id="A0A6P9AN06"/>
<evidence type="ECO:0000256" key="1">
    <source>
        <dbReference type="ARBA" id="ARBA00022669"/>
    </source>
</evidence>
<dbReference type="GO" id="GO:0008061">
    <property type="term" value="F:chitin binding"/>
    <property type="evidence" value="ECO:0007669"/>
    <property type="project" value="UniProtKB-KW"/>
</dbReference>
<feature type="signal peptide" evidence="7">
    <location>
        <begin position="1"/>
        <end position="18"/>
    </location>
</feature>
<dbReference type="SUPFAM" id="SSF57625">
    <property type="entry name" value="Invertebrate chitin-binding proteins"/>
    <property type="match status" value="1"/>
</dbReference>
<dbReference type="Proteomes" id="UP000515158">
    <property type="component" value="Unplaced"/>
</dbReference>
<evidence type="ECO:0000313" key="9">
    <source>
        <dbReference type="Proteomes" id="UP000515158"/>
    </source>
</evidence>
<reference evidence="10" key="1">
    <citation type="submission" date="2025-08" db="UniProtKB">
        <authorList>
            <consortium name="RefSeq"/>
        </authorList>
    </citation>
    <scope>IDENTIFICATION</scope>
    <source>
        <tissue evidence="10">Total insect</tissue>
    </source>
</reference>
<evidence type="ECO:0000256" key="5">
    <source>
        <dbReference type="ARBA" id="ARBA00023180"/>
    </source>
</evidence>
<evidence type="ECO:0000256" key="7">
    <source>
        <dbReference type="SAM" id="SignalP"/>
    </source>
</evidence>
<keyword evidence="4" id="KW-1015">Disulfide bond</keyword>
<keyword evidence="9" id="KW-1185">Reference proteome</keyword>
<dbReference type="SMART" id="SM00494">
    <property type="entry name" value="ChtBD2"/>
    <property type="match status" value="1"/>
</dbReference>
<dbReference type="InterPro" id="IPR051940">
    <property type="entry name" value="Chitin_bind-dev_reg"/>
</dbReference>
<evidence type="ECO:0000256" key="4">
    <source>
        <dbReference type="ARBA" id="ARBA00023157"/>
    </source>
</evidence>
<dbReference type="RefSeq" id="XP_034256971.1">
    <property type="nucleotide sequence ID" value="XM_034401080.1"/>
</dbReference>
<keyword evidence="5" id="KW-0325">Glycoprotein</keyword>
<evidence type="ECO:0000256" key="3">
    <source>
        <dbReference type="ARBA" id="ARBA00022737"/>
    </source>
</evidence>
<evidence type="ECO:0000256" key="2">
    <source>
        <dbReference type="ARBA" id="ARBA00022729"/>
    </source>
</evidence>
<dbReference type="Pfam" id="PF01607">
    <property type="entry name" value="CBM_14"/>
    <property type="match status" value="1"/>
</dbReference>
<evidence type="ECO:0000259" key="8">
    <source>
        <dbReference type="PROSITE" id="PS50940"/>
    </source>
</evidence>
<accession>A0A6P9AN06</accession>
<dbReference type="PANTHER" id="PTHR23301:SF0">
    <property type="entry name" value="CHITIN-BINDING TYPE-2 DOMAIN-CONTAINING PROTEIN-RELATED"/>
    <property type="match status" value="1"/>
</dbReference>
<organism evidence="10">
    <name type="scientific">Thrips palmi</name>
    <name type="common">Melon thrips</name>
    <dbReference type="NCBI Taxonomy" id="161013"/>
    <lineage>
        <taxon>Eukaryota</taxon>
        <taxon>Metazoa</taxon>
        <taxon>Ecdysozoa</taxon>
        <taxon>Arthropoda</taxon>
        <taxon>Hexapoda</taxon>
        <taxon>Insecta</taxon>
        <taxon>Pterygota</taxon>
        <taxon>Neoptera</taxon>
        <taxon>Paraneoptera</taxon>
        <taxon>Thysanoptera</taxon>
        <taxon>Terebrantia</taxon>
        <taxon>Thripoidea</taxon>
        <taxon>Thripidae</taxon>
        <taxon>Thrips</taxon>
    </lineage>
</organism>
<dbReference type="PROSITE" id="PS50940">
    <property type="entry name" value="CHIT_BIND_II"/>
    <property type="match status" value="1"/>
</dbReference>
<feature type="domain" description="Chitin-binding type-2" evidence="8">
    <location>
        <begin position="52"/>
        <end position="112"/>
    </location>
</feature>
<evidence type="ECO:0000256" key="6">
    <source>
        <dbReference type="SAM" id="MobiDB-lite"/>
    </source>
</evidence>
<dbReference type="InterPro" id="IPR036508">
    <property type="entry name" value="Chitin-bd_dom_sf"/>
</dbReference>
<dbReference type="InterPro" id="IPR002557">
    <property type="entry name" value="Chitin-bd_dom"/>
</dbReference>
<dbReference type="GO" id="GO:0005576">
    <property type="term" value="C:extracellular region"/>
    <property type="evidence" value="ECO:0007669"/>
    <property type="project" value="InterPro"/>
</dbReference>
<dbReference type="KEGG" id="tpal:117654445"/>
<feature type="compositionally biased region" description="Low complexity" evidence="6">
    <location>
        <begin position="119"/>
        <end position="130"/>
    </location>
</feature>
<dbReference type="GeneID" id="117654445"/>
<feature type="chain" id="PRO_5028222146" evidence="7">
    <location>
        <begin position="19"/>
        <end position="171"/>
    </location>
</feature>
<protein>
    <submittedName>
        <fullName evidence="10">Probable chitinase 10</fullName>
    </submittedName>
</protein>
<dbReference type="OrthoDB" id="6020543at2759"/>
<keyword evidence="1" id="KW-0147">Chitin-binding</keyword>
<name>A0A6P9AN06_THRPL</name>
<dbReference type="AlphaFoldDB" id="A0A6P9AN06"/>
<dbReference type="Gene3D" id="2.170.140.10">
    <property type="entry name" value="Chitin binding domain"/>
    <property type="match status" value="1"/>
</dbReference>
<feature type="region of interest" description="Disordered" evidence="6">
    <location>
        <begin position="113"/>
        <end position="171"/>
    </location>
</feature>
<keyword evidence="2 7" id="KW-0732">Signal</keyword>
<gene>
    <name evidence="10" type="primary">LOC117654445</name>
</gene>
<keyword evidence="3" id="KW-0677">Repeat</keyword>
<dbReference type="PANTHER" id="PTHR23301">
    <property type="entry name" value="CHITIN BINDING PERITROPHIN-A"/>
    <property type="match status" value="1"/>
</dbReference>
<proteinExistence type="predicted"/>
<sequence length="171" mass="18632">MTGHLLVTLCLLVAAASALPGGLLPRRGSWAVVEPTTETPYTKPTDIPPTMPASCAERPEKNDYLMIIDPITCTRFIVCDGPRETVMSCPAGLYFNYEKQYCDWPELSHCDPRPGLPSTTTEYVTVTPEPDVTRPPRTPPTPADTPSEDTPSDDTTPEDTTYIIASSASEE</sequence>
<evidence type="ECO:0000313" key="10">
    <source>
        <dbReference type="RefSeq" id="XP_034256971.1"/>
    </source>
</evidence>
<feature type="compositionally biased region" description="Acidic residues" evidence="6">
    <location>
        <begin position="146"/>
        <end position="157"/>
    </location>
</feature>